<dbReference type="InParanoid" id="A0A0C3J3H8"/>
<gene>
    <name evidence="1" type="ORF">M404DRAFT_145026</name>
</gene>
<proteinExistence type="predicted"/>
<dbReference type="EMBL" id="KN831975">
    <property type="protein sequence ID" value="KIO03638.1"/>
    <property type="molecule type" value="Genomic_DNA"/>
</dbReference>
<sequence>AVISGSSALHYLLPQREMTWSPHDLDIYTTEKTTHFLLVGLKLQGYQMININTEDEIQNYCLHIIAIFTLVHNKHKVDVFISSSTTPISPVFWYHSTALMNFITHNSIFCAYPHLTLKGLSLVNPFMIFSQPLK</sequence>
<name>A0A0C3J3H8_PISTI</name>
<dbReference type="AlphaFoldDB" id="A0A0C3J3H8"/>
<reference evidence="2" key="2">
    <citation type="submission" date="2015-01" db="EMBL/GenBank/DDBJ databases">
        <title>Evolutionary Origins and Diversification of the Mycorrhizal Mutualists.</title>
        <authorList>
            <consortium name="DOE Joint Genome Institute"/>
            <consortium name="Mycorrhizal Genomics Consortium"/>
            <person name="Kohler A."/>
            <person name="Kuo A."/>
            <person name="Nagy L.G."/>
            <person name="Floudas D."/>
            <person name="Copeland A."/>
            <person name="Barry K.W."/>
            <person name="Cichocki N."/>
            <person name="Veneault-Fourrey C."/>
            <person name="LaButti K."/>
            <person name="Lindquist E.A."/>
            <person name="Lipzen A."/>
            <person name="Lundell T."/>
            <person name="Morin E."/>
            <person name="Murat C."/>
            <person name="Riley R."/>
            <person name="Ohm R."/>
            <person name="Sun H."/>
            <person name="Tunlid A."/>
            <person name="Henrissat B."/>
            <person name="Grigoriev I.V."/>
            <person name="Hibbett D.S."/>
            <person name="Martin F."/>
        </authorList>
    </citation>
    <scope>NUCLEOTIDE SEQUENCE [LARGE SCALE GENOMIC DNA]</scope>
    <source>
        <strain evidence="2">Marx 270</strain>
    </source>
</reference>
<protein>
    <submittedName>
        <fullName evidence="1">Uncharacterized protein</fullName>
    </submittedName>
</protein>
<dbReference type="Proteomes" id="UP000054217">
    <property type="component" value="Unassembled WGS sequence"/>
</dbReference>
<dbReference type="OrthoDB" id="3183574at2759"/>
<dbReference type="HOGENOM" id="CLU_068912_3_0_1"/>
<keyword evidence="2" id="KW-1185">Reference proteome</keyword>
<organism evidence="1 2">
    <name type="scientific">Pisolithus tinctorius Marx 270</name>
    <dbReference type="NCBI Taxonomy" id="870435"/>
    <lineage>
        <taxon>Eukaryota</taxon>
        <taxon>Fungi</taxon>
        <taxon>Dikarya</taxon>
        <taxon>Basidiomycota</taxon>
        <taxon>Agaricomycotina</taxon>
        <taxon>Agaricomycetes</taxon>
        <taxon>Agaricomycetidae</taxon>
        <taxon>Boletales</taxon>
        <taxon>Sclerodermatineae</taxon>
        <taxon>Pisolithaceae</taxon>
        <taxon>Pisolithus</taxon>
    </lineage>
</organism>
<feature type="non-terminal residue" evidence="1">
    <location>
        <position position="1"/>
    </location>
</feature>
<evidence type="ECO:0000313" key="2">
    <source>
        <dbReference type="Proteomes" id="UP000054217"/>
    </source>
</evidence>
<reference evidence="1 2" key="1">
    <citation type="submission" date="2014-04" db="EMBL/GenBank/DDBJ databases">
        <authorList>
            <consortium name="DOE Joint Genome Institute"/>
            <person name="Kuo A."/>
            <person name="Kohler A."/>
            <person name="Costa M.D."/>
            <person name="Nagy L.G."/>
            <person name="Floudas D."/>
            <person name="Copeland A."/>
            <person name="Barry K.W."/>
            <person name="Cichocki N."/>
            <person name="Veneault-Fourrey C."/>
            <person name="LaButti K."/>
            <person name="Lindquist E.A."/>
            <person name="Lipzen A."/>
            <person name="Lundell T."/>
            <person name="Morin E."/>
            <person name="Murat C."/>
            <person name="Sun H."/>
            <person name="Tunlid A."/>
            <person name="Henrissat B."/>
            <person name="Grigoriev I.V."/>
            <person name="Hibbett D.S."/>
            <person name="Martin F."/>
            <person name="Nordberg H.P."/>
            <person name="Cantor M.N."/>
            <person name="Hua S.X."/>
        </authorList>
    </citation>
    <scope>NUCLEOTIDE SEQUENCE [LARGE SCALE GENOMIC DNA]</scope>
    <source>
        <strain evidence="1 2">Marx 270</strain>
    </source>
</reference>
<evidence type="ECO:0000313" key="1">
    <source>
        <dbReference type="EMBL" id="KIO03638.1"/>
    </source>
</evidence>
<accession>A0A0C3J3H8</accession>